<sequence>MLTLVVRFVLLMSWVTVRFIPKQSIRKYIPVTILASLITVTVSFIGVHYEFWEVKGGAKKRLWNILTIVIGIFPLGCLWIFHLTFGKFWLYVLANFLNNIIYAYPIVSVLEKIKFIKYKKFNRMSHILVTMTYSLLLYKYQMFLTPITKNQEK</sequence>
<reference evidence="2 3" key="2">
    <citation type="submission" date="2020-03" db="EMBL/GenBank/DDBJ databases">
        <title>Bacillus aquiflavi sp. nov., isolated from yellow water of strong flavor Chinese baijiu in Yibin region of China.</title>
        <authorList>
            <person name="Xie J."/>
        </authorList>
    </citation>
    <scope>NUCLEOTIDE SEQUENCE [LARGE SCALE GENOMIC DNA]</scope>
    <source>
        <strain evidence="2 3">Gsoil 114</strain>
    </source>
</reference>
<proteinExistence type="predicted"/>
<feature type="transmembrane region" description="Helical" evidence="1">
    <location>
        <begin position="127"/>
        <end position="147"/>
    </location>
</feature>
<evidence type="ECO:0000313" key="3">
    <source>
        <dbReference type="Proteomes" id="UP000476934"/>
    </source>
</evidence>
<evidence type="ECO:0000313" key="2">
    <source>
        <dbReference type="EMBL" id="NEY21381.1"/>
    </source>
</evidence>
<dbReference type="RefSeq" id="WP_025730246.1">
    <property type="nucleotide sequence ID" value="NZ_JAAIWK010000033.1"/>
</dbReference>
<keyword evidence="3" id="KW-1185">Reference proteome</keyword>
<keyword evidence="1" id="KW-0812">Transmembrane</keyword>
<evidence type="ECO:0000256" key="1">
    <source>
        <dbReference type="SAM" id="Phobius"/>
    </source>
</evidence>
<feature type="transmembrane region" description="Helical" evidence="1">
    <location>
        <begin position="88"/>
        <end position="107"/>
    </location>
</feature>
<organism evidence="2 3">
    <name type="scientific">Heyndrickxia ginsengihumi</name>
    <dbReference type="NCBI Taxonomy" id="363870"/>
    <lineage>
        <taxon>Bacteria</taxon>
        <taxon>Bacillati</taxon>
        <taxon>Bacillota</taxon>
        <taxon>Bacilli</taxon>
        <taxon>Bacillales</taxon>
        <taxon>Bacillaceae</taxon>
        <taxon>Heyndrickxia</taxon>
    </lineage>
</organism>
<keyword evidence="1" id="KW-1133">Transmembrane helix</keyword>
<gene>
    <name evidence="2" type="ORF">G4D61_15660</name>
</gene>
<keyword evidence="1" id="KW-0472">Membrane</keyword>
<protein>
    <submittedName>
        <fullName evidence="2">Uncharacterized protein</fullName>
    </submittedName>
</protein>
<dbReference type="Proteomes" id="UP000476934">
    <property type="component" value="Unassembled WGS sequence"/>
</dbReference>
<comment type="caution">
    <text evidence="2">The sequence shown here is derived from an EMBL/GenBank/DDBJ whole genome shotgun (WGS) entry which is preliminary data.</text>
</comment>
<dbReference type="AlphaFoldDB" id="A0A6M0PA46"/>
<reference evidence="2 3" key="1">
    <citation type="submission" date="2020-02" db="EMBL/GenBank/DDBJ databases">
        <authorList>
            <person name="Feng H."/>
        </authorList>
    </citation>
    <scope>NUCLEOTIDE SEQUENCE [LARGE SCALE GENOMIC DNA]</scope>
    <source>
        <strain evidence="2 3">Gsoil 114</strain>
    </source>
</reference>
<accession>A0A6M0PA46</accession>
<name>A0A6M0PA46_9BACI</name>
<feature type="transmembrane region" description="Helical" evidence="1">
    <location>
        <begin position="61"/>
        <end position="82"/>
    </location>
</feature>
<feature type="transmembrane region" description="Helical" evidence="1">
    <location>
        <begin position="28"/>
        <end position="49"/>
    </location>
</feature>
<dbReference type="EMBL" id="JAAIWK010000033">
    <property type="protein sequence ID" value="NEY21381.1"/>
    <property type="molecule type" value="Genomic_DNA"/>
</dbReference>